<protein>
    <submittedName>
        <fullName evidence="1">Uncharacterized protein</fullName>
    </submittedName>
</protein>
<dbReference type="Proteomes" id="UP001280121">
    <property type="component" value="Unassembled WGS sequence"/>
</dbReference>
<evidence type="ECO:0000313" key="2">
    <source>
        <dbReference type="Proteomes" id="UP001280121"/>
    </source>
</evidence>
<reference evidence="1" key="1">
    <citation type="journal article" date="2023" name="Plant J.">
        <title>Genome sequences and population genomics provide insights into the demographic history, inbreeding, and mutation load of two 'living fossil' tree species of Dipteronia.</title>
        <authorList>
            <person name="Feng Y."/>
            <person name="Comes H.P."/>
            <person name="Chen J."/>
            <person name="Zhu S."/>
            <person name="Lu R."/>
            <person name="Zhang X."/>
            <person name="Li P."/>
            <person name="Qiu J."/>
            <person name="Olsen K.M."/>
            <person name="Qiu Y."/>
        </authorList>
    </citation>
    <scope>NUCLEOTIDE SEQUENCE</scope>
    <source>
        <strain evidence="1">KIB01</strain>
    </source>
</reference>
<dbReference type="AlphaFoldDB" id="A0AAE0CUI9"/>
<accession>A0AAE0CUI9</accession>
<comment type="caution">
    <text evidence="1">The sequence shown here is derived from an EMBL/GenBank/DDBJ whole genome shotgun (WGS) entry which is preliminary data.</text>
</comment>
<dbReference type="EMBL" id="JANJYI010000001">
    <property type="protein sequence ID" value="KAK2663956.1"/>
    <property type="molecule type" value="Genomic_DNA"/>
</dbReference>
<evidence type="ECO:0000313" key="1">
    <source>
        <dbReference type="EMBL" id="KAK2663956.1"/>
    </source>
</evidence>
<keyword evidence="2" id="KW-1185">Reference proteome</keyword>
<gene>
    <name evidence="1" type="ORF">Ddye_002530</name>
</gene>
<proteinExistence type="predicted"/>
<organism evidence="1 2">
    <name type="scientific">Dipteronia dyeriana</name>
    <dbReference type="NCBI Taxonomy" id="168575"/>
    <lineage>
        <taxon>Eukaryota</taxon>
        <taxon>Viridiplantae</taxon>
        <taxon>Streptophyta</taxon>
        <taxon>Embryophyta</taxon>
        <taxon>Tracheophyta</taxon>
        <taxon>Spermatophyta</taxon>
        <taxon>Magnoliopsida</taxon>
        <taxon>eudicotyledons</taxon>
        <taxon>Gunneridae</taxon>
        <taxon>Pentapetalae</taxon>
        <taxon>rosids</taxon>
        <taxon>malvids</taxon>
        <taxon>Sapindales</taxon>
        <taxon>Sapindaceae</taxon>
        <taxon>Hippocastanoideae</taxon>
        <taxon>Acereae</taxon>
        <taxon>Dipteronia</taxon>
    </lineage>
</organism>
<name>A0AAE0CUI9_9ROSI</name>
<sequence length="114" mass="13177">MEVWEEERKEKSEGLYHHISISENLVKKHADKEGNKSPNPLYQVWIINDGLLASWLLGTMKEDILSMVIEEANTAYEVWTSLEQQLLPVTVEKEGNLKNMLMRIKKGPVLLMNI</sequence>